<dbReference type="PROSITE" id="PS51450">
    <property type="entry name" value="LRR"/>
    <property type="match status" value="1"/>
</dbReference>
<dbReference type="SMART" id="SM00369">
    <property type="entry name" value="LRR_TYP"/>
    <property type="match status" value="7"/>
</dbReference>
<keyword evidence="4" id="KW-0677">Repeat</keyword>
<dbReference type="Pfam" id="PF14496">
    <property type="entry name" value="NEL"/>
    <property type="match status" value="1"/>
</dbReference>
<evidence type="ECO:0000313" key="10">
    <source>
        <dbReference type="Proteomes" id="UP001148203"/>
    </source>
</evidence>
<evidence type="ECO:0000256" key="4">
    <source>
        <dbReference type="ARBA" id="ARBA00022737"/>
    </source>
</evidence>
<dbReference type="InterPro" id="IPR003591">
    <property type="entry name" value="Leu-rich_rpt_typical-subtyp"/>
</dbReference>
<evidence type="ECO:0000256" key="6">
    <source>
        <dbReference type="PROSITE-ProRule" id="PRU01398"/>
    </source>
</evidence>
<dbReference type="Gene3D" id="1.20.58.360">
    <property type="entry name" value="Shigella T3SS effector IpaH defines"/>
    <property type="match status" value="1"/>
</dbReference>
<evidence type="ECO:0000259" key="8">
    <source>
        <dbReference type="PROSITE" id="PS52053"/>
    </source>
</evidence>
<dbReference type="Pfam" id="PF13855">
    <property type="entry name" value="LRR_8"/>
    <property type="match status" value="1"/>
</dbReference>
<evidence type="ECO:0000256" key="2">
    <source>
        <dbReference type="ARBA" id="ARBA00012483"/>
    </source>
</evidence>
<dbReference type="EMBL" id="JAMDGY010000118">
    <property type="protein sequence ID" value="MDD0994016.1"/>
    <property type="molecule type" value="Genomic_DNA"/>
</dbReference>
<organism evidence="9 10">
    <name type="scientific">Pseudomonas fontis</name>
    <dbReference type="NCBI Taxonomy" id="2942633"/>
    <lineage>
        <taxon>Bacteria</taxon>
        <taxon>Pseudomonadati</taxon>
        <taxon>Pseudomonadota</taxon>
        <taxon>Gammaproteobacteria</taxon>
        <taxon>Pseudomonadales</taxon>
        <taxon>Pseudomonadaceae</taxon>
        <taxon>Pseudomonas</taxon>
    </lineage>
</organism>
<dbReference type="EC" id="2.3.2.27" evidence="2"/>
<evidence type="ECO:0000256" key="3">
    <source>
        <dbReference type="ARBA" id="ARBA00022614"/>
    </source>
</evidence>
<sequence>MPTPSFTVPGLHGPFLQRQLPGWLKYATPADLKRLRERQRDLQPDDANPAPSAELKRLRDDQARCRRSTQTLATLLKGLQGIAEFTEPLFKACLASELSSELDMHNDQFVLIHYEPILLGPMLRTVAHSQSLLQAALQNFAATARFDQGTALTPQGAFSLRPVPGDTRAQPQKQYHFARILNIDPQAFARLCHQLDLGGQYQRHLSEVYDAPERRTQLRSAWVAVYQDQLRVAAQLAFMHGDISEPARQMLFDLLAGRTTALFHGQPVRCAQVEMFKAPLAEILIFSADRLRSLQVEPVLVYMPGSPTAVLKEYPSAQAAREALRRDLRVEAFQTQLKRTVAQADQAYFCSRLDKLLEHPDTRTSLHLQEIPIEGELFGNLYTRHLQRIRGDAQVLAVPSASADEKARRERLAFWENIGLDVLNVAAFFVPGLGEVMAAVAGVQLINEVIEGAQAWASGDRDEAWAHLEAVGLNMAVMAGIGLAGHGLAKVVPSRLMDDLLRVVRPDGQTRLWQPALAPYACDVDLSGIRANAHGQYVLADKTFIRIDGHNLQLASAGDGQWRLEHPSDHSAYAPAVHGNGQGVWHVEGETPLLWSRVQLLRRIGHRTQGLDDALLLKAGQISGIDDAVLRQMHLNHERIPPLLADALQQLQTVTGIHHPAGPALTFEEQRLSRDFALLPQEAVRELVEHAPSADRRMLVQAKGRVPLRLAEEARRYQRQVRLNRALLGLAEPRLASRDSERLALQLLPTLPGWTGNVRLEVREFSLNGPLQTAVGRPDGEFKTLVRQAKRYDVYDVAEGELAMDEPLFKALLRALPDAERDALGLQIHAHEALAEAVFTRAVTDRARASHLLGQQPIRPWLRAPMRLADGRVGYPMGGAVSRFSATIRRLRALYPHMRLREVQQLRGRLRTTGFDLDRAIAALEHEYSTLEQTLNLWVAEEHHNPVESAARTAINVRIRQAWRRAGEGPQVSVLDLSRWHVRYLPTLDARFEHIEVLNLSGMTLTDVPEGFLRAFGQVRELSLQLNRLSALPVAVGRLPRLRSLDLSQNRLYSNDLLFAPLEGLRRLQTLRLNNNRLTFGMAELEALAGLRLDELDLGFNQIMLSPATAQAFSGFTQLRHLVLSHNPLTLAPELAALVQLQEVQLVGCRLSEWPAGLSALMDRDDYALRRVDLGDNEIRQLPDLAATRFGAQLQMQDHRTSWLHLSENPLDEDSSAQLQSLGFERQGNQLVMLTEDWLLGASTEQRTLWRCLFDDATNAPLRSVLSTLSLSREFAQNGVDLRRRVWAMLEQVEQESALRDELVEIAARFPATCGDAGADAFSELEVAILAYRCSMEAGSESEHANALLHLYRQLFRRNEVQRLADRLALRRELRRAALLEHLPAPALDPLDDIGDEQLIRHSVDDIEIRLALRQDLARELDYPEPSRGMHYDNLANLSADTAWSVVQTVARNDTQALRQPWLVEQSGWQRFLKQRFAPQFEVLTAFWFSGLEYLDACLDASQAPLGKLDVSVRNVLGEFFSEPLLDAQGQLRRLALDDGRYLVAANALRDAHAAAETELILSLTRSFALKG</sequence>
<accession>A0ABT5P0P0</accession>
<dbReference type="InterPro" id="IPR001611">
    <property type="entry name" value="Leu-rich_rpt"/>
</dbReference>
<keyword evidence="6" id="KW-0964">Secreted</keyword>
<keyword evidence="3" id="KW-0433">Leucine-rich repeat</keyword>
<dbReference type="InterPro" id="IPR029487">
    <property type="entry name" value="NEL_dom"/>
</dbReference>
<evidence type="ECO:0000256" key="5">
    <source>
        <dbReference type="ARBA" id="ARBA00023026"/>
    </source>
</evidence>
<dbReference type="Pfam" id="PF20178">
    <property type="entry name" value="ToxA_N"/>
    <property type="match status" value="1"/>
</dbReference>
<keyword evidence="5" id="KW-0843">Virulence</keyword>
<dbReference type="Gene3D" id="3.80.10.10">
    <property type="entry name" value="Ribonuclease Inhibitor"/>
    <property type="match status" value="1"/>
</dbReference>
<dbReference type="RefSeq" id="WP_273913442.1">
    <property type="nucleotide sequence ID" value="NZ_JAMDGX010000084.1"/>
</dbReference>
<reference evidence="9 10" key="1">
    <citation type="submission" date="2022-05" db="EMBL/GenBank/DDBJ databases">
        <title>Novel Pseudomonas spp. Isolated from a Rainbow Trout Aquaculture Facility.</title>
        <authorList>
            <person name="Testerman T."/>
            <person name="Graf J."/>
        </authorList>
    </citation>
    <scope>NUCLEOTIDE SEQUENCE [LARGE SCALE GENOMIC DNA]</scope>
    <source>
        <strain evidence="9 10">ID681</strain>
    </source>
</reference>
<comment type="catalytic activity">
    <reaction evidence="1">
        <text>S-ubiquitinyl-[E2 ubiquitin-conjugating enzyme]-L-cysteine + [acceptor protein]-L-lysine = [E2 ubiquitin-conjugating enzyme]-L-cysteine + N(6)-ubiquitinyl-[acceptor protein]-L-lysine.</text>
        <dbReference type="EC" id="2.3.2.27"/>
    </reaction>
</comment>
<proteinExistence type="inferred from homology"/>
<dbReference type="InterPro" id="IPR032675">
    <property type="entry name" value="LRR_dom_sf"/>
</dbReference>
<protein>
    <recommendedName>
        <fullName evidence="2">RING-type E3 ubiquitin transferase</fullName>
        <ecNumber evidence="2">2.3.2.27</ecNumber>
    </recommendedName>
</protein>
<feature type="domain" description="NEL" evidence="8">
    <location>
        <begin position="1230"/>
        <end position="1572"/>
    </location>
</feature>
<dbReference type="InterPro" id="IPR046673">
    <property type="entry name" value="ToxA_N"/>
</dbReference>
<dbReference type="InterPro" id="IPR050216">
    <property type="entry name" value="LRR_domain-containing"/>
</dbReference>
<dbReference type="PROSITE" id="PS52053">
    <property type="entry name" value="NEL"/>
    <property type="match status" value="1"/>
</dbReference>
<evidence type="ECO:0000313" key="9">
    <source>
        <dbReference type="EMBL" id="MDD0994016.1"/>
    </source>
</evidence>
<comment type="similarity">
    <text evidence="6">Belongs to the LRR-containing bacterial E3 ligase family.</text>
</comment>
<keyword evidence="10" id="KW-1185">Reference proteome</keyword>
<dbReference type="PANTHER" id="PTHR48051:SF1">
    <property type="entry name" value="RAS SUPPRESSOR PROTEIN 1"/>
    <property type="match status" value="1"/>
</dbReference>
<evidence type="ECO:0000256" key="1">
    <source>
        <dbReference type="ARBA" id="ARBA00000900"/>
    </source>
</evidence>
<comment type="caution">
    <text evidence="9">The sequence shown here is derived from an EMBL/GenBank/DDBJ whole genome shotgun (WGS) entry which is preliminary data.</text>
</comment>
<keyword evidence="6" id="KW-0833">Ubl conjugation pathway</keyword>
<keyword evidence="6" id="KW-1035">Host cytoplasm</keyword>
<gene>
    <name evidence="9" type="ORF">M5G11_26205</name>
</gene>
<name>A0ABT5P0P0_9PSED</name>
<dbReference type="SUPFAM" id="SSF52058">
    <property type="entry name" value="L domain-like"/>
    <property type="match status" value="1"/>
</dbReference>
<feature type="active site" description="Glycyl thioester intermediate" evidence="6">
    <location>
        <position position="1314"/>
    </location>
</feature>
<dbReference type="Proteomes" id="UP001148203">
    <property type="component" value="Unassembled WGS sequence"/>
</dbReference>
<keyword evidence="6" id="KW-0832">Ubl conjugation</keyword>
<evidence type="ECO:0000256" key="7">
    <source>
        <dbReference type="SAM" id="MobiDB-lite"/>
    </source>
</evidence>
<comment type="PTM">
    <text evidence="6">Ubiquitinated in the presence of host E1 ubiquitin-activating enzyme, E2 ubiquitin-conjugating enzyme and ubiquitin.</text>
</comment>
<dbReference type="PANTHER" id="PTHR48051">
    <property type="match status" value="1"/>
</dbReference>
<keyword evidence="6" id="KW-0808">Transferase</keyword>
<feature type="region of interest" description="Disordered" evidence="7">
    <location>
        <begin position="38"/>
        <end position="61"/>
    </location>
</feature>